<dbReference type="EMBL" id="JAUCMV010000003">
    <property type="protein sequence ID" value="KAK0409149.1"/>
    <property type="molecule type" value="Genomic_DNA"/>
</dbReference>
<dbReference type="PANTHER" id="PTHR15241:SF304">
    <property type="entry name" value="RRM DOMAIN-CONTAINING PROTEIN"/>
    <property type="match status" value="1"/>
</dbReference>
<protein>
    <recommendedName>
        <fullName evidence="3">RRM domain-containing protein</fullName>
    </recommendedName>
</protein>
<dbReference type="InterPro" id="IPR035979">
    <property type="entry name" value="RBD_domain_sf"/>
</dbReference>
<feature type="compositionally biased region" description="Pro residues" evidence="2">
    <location>
        <begin position="394"/>
        <end position="404"/>
    </location>
</feature>
<feature type="region of interest" description="Disordered" evidence="2">
    <location>
        <begin position="142"/>
        <end position="170"/>
    </location>
</feature>
<keyword evidence="1" id="KW-0694">RNA-binding</keyword>
<dbReference type="PROSITE" id="PS50102">
    <property type="entry name" value="RRM"/>
    <property type="match status" value="1"/>
</dbReference>
<dbReference type="GO" id="GO:0003723">
    <property type="term" value="F:RNA binding"/>
    <property type="evidence" value="ECO:0007669"/>
    <property type="project" value="UniProtKB-UniRule"/>
</dbReference>
<dbReference type="Gene3D" id="3.30.70.330">
    <property type="match status" value="1"/>
</dbReference>
<accession>A0AA39HQS3</accession>
<evidence type="ECO:0000256" key="2">
    <source>
        <dbReference type="SAM" id="MobiDB-lite"/>
    </source>
</evidence>
<feature type="region of interest" description="Disordered" evidence="2">
    <location>
        <begin position="381"/>
        <end position="427"/>
    </location>
</feature>
<feature type="compositionally biased region" description="Low complexity" evidence="2">
    <location>
        <begin position="142"/>
        <end position="161"/>
    </location>
</feature>
<proteinExistence type="predicted"/>
<gene>
    <name evidence="4" type="ORF">QR680_004369</name>
</gene>
<dbReference type="SUPFAM" id="SSF54928">
    <property type="entry name" value="RNA-binding domain, RBD"/>
    <property type="match status" value="1"/>
</dbReference>
<sequence length="462" mass="52926">MPIGTLERRVIRERNGSRGRECCAKNASASREASNVAMAPQASQFRNWRKRADPEAYDRKVFVGGLSDECSEGMLKEYLEYFGQIEDVIVVRDSTGRSKRFAFVTYTDLYGVSALWSYNKPLFLDGKTIEIRPYNWKQYGLTPPSSSSPLSPSSISTSPSTYMQQQHQAEKAYECSHQQQDGDVRYDSSAQQYYDQNANYHAYNCEGAYDKEDYDGYEYETYHQEHDGNCSEQLYKHEDPTYESSDHQHYAGHATGDVAAERWEKQQQQNFGYDSSNQYYDHHDEDVDGNVVFDALDQATNGDYAATDEYHCWHYQQETGFESSGQNGKGASTSPSQYYQNAAENITYNQYEQGETITYRLSAAEVTSTVMKNKKYYELGQHKRRLGNVRDETPPLPTAPPPRSPPKKSKVPQKQEDAQNAEEPSKEAVIIDFEDNQPQMEQNNVERVNVLTEHMKDLMGIF</sequence>
<dbReference type="PANTHER" id="PTHR15241">
    <property type="entry name" value="TRANSFORMER-2-RELATED"/>
    <property type="match status" value="1"/>
</dbReference>
<feature type="domain" description="RRM" evidence="3">
    <location>
        <begin position="59"/>
        <end position="132"/>
    </location>
</feature>
<dbReference type="AlphaFoldDB" id="A0AA39HQS3"/>
<evidence type="ECO:0000313" key="4">
    <source>
        <dbReference type="EMBL" id="KAK0409149.1"/>
    </source>
</evidence>
<reference evidence="4" key="1">
    <citation type="submission" date="2023-06" db="EMBL/GenBank/DDBJ databases">
        <title>Genomic analysis of the entomopathogenic nematode Steinernema hermaphroditum.</title>
        <authorList>
            <person name="Schwarz E.M."/>
            <person name="Heppert J.K."/>
            <person name="Baniya A."/>
            <person name="Schwartz H.T."/>
            <person name="Tan C.-H."/>
            <person name="Antoshechkin I."/>
            <person name="Sternberg P.W."/>
            <person name="Goodrich-Blair H."/>
            <person name="Dillman A.R."/>
        </authorList>
    </citation>
    <scope>NUCLEOTIDE SEQUENCE</scope>
    <source>
        <strain evidence="4">PS9179</strain>
        <tissue evidence="4">Whole animal</tissue>
    </source>
</reference>
<name>A0AA39HQS3_9BILA</name>
<dbReference type="Pfam" id="PF00076">
    <property type="entry name" value="RRM_1"/>
    <property type="match status" value="1"/>
</dbReference>
<dbReference type="InterPro" id="IPR000504">
    <property type="entry name" value="RRM_dom"/>
</dbReference>
<comment type="caution">
    <text evidence="4">The sequence shown here is derived from an EMBL/GenBank/DDBJ whole genome shotgun (WGS) entry which is preliminary data.</text>
</comment>
<evidence type="ECO:0000313" key="5">
    <source>
        <dbReference type="Proteomes" id="UP001175271"/>
    </source>
</evidence>
<dbReference type="Proteomes" id="UP001175271">
    <property type="component" value="Unassembled WGS sequence"/>
</dbReference>
<evidence type="ECO:0000259" key="3">
    <source>
        <dbReference type="PROSITE" id="PS50102"/>
    </source>
</evidence>
<organism evidence="4 5">
    <name type="scientific">Steinernema hermaphroditum</name>
    <dbReference type="NCBI Taxonomy" id="289476"/>
    <lineage>
        <taxon>Eukaryota</taxon>
        <taxon>Metazoa</taxon>
        <taxon>Ecdysozoa</taxon>
        <taxon>Nematoda</taxon>
        <taxon>Chromadorea</taxon>
        <taxon>Rhabditida</taxon>
        <taxon>Tylenchina</taxon>
        <taxon>Panagrolaimomorpha</taxon>
        <taxon>Strongyloidoidea</taxon>
        <taxon>Steinernematidae</taxon>
        <taxon>Steinernema</taxon>
    </lineage>
</organism>
<keyword evidence="5" id="KW-1185">Reference proteome</keyword>
<dbReference type="InterPro" id="IPR012677">
    <property type="entry name" value="Nucleotide-bd_a/b_plait_sf"/>
</dbReference>
<evidence type="ECO:0000256" key="1">
    <source>
        <dbReference type="PROSITE-ProRule" id="PRU00176"/>
    </source>
</evidence>
<dbReference type="SMART" id="SM00360">
    <property type="entry name" value="RRM"/>
    <property type="match status" value="1"/>
</dbReference>